<feature type="transmembrane region" description="Helical" evidence="7">
    <location>
        <begin position="285"/>
        <end position="304"/>
    </location>
</feature>
<evidence type="ECO:0000256" key="5">
    <source>
        <dbReference type="ARBA" id="ARBA00022989"/>
    </source>
</evidence>
<evidence type="ECO:0000259" key="9">
    <source>
        <dbReference type="Pfam" id="PF21082"/>
    </source>
</evidence>
<feature type="transmembrane region" description="Helical" evidence="7">
    <location>
        <begin position="473"/>
        <end position="495"/>
    </location>
</feature>
<feature type="transmembrane region" description="Helical" evidence="7">
    <location>
        <begin position="310"/>
        <end position="333"/>
    </location>
</feature>
<keyword evidence="3" id="KW-1003">Cell membrane</keyword>
<feature type="transmembrane region" description="Helical" evidence="7">
    <location>
        <begin position="571"/>
        <end position="594"/>
    </location>
</feature>
<dbReference type="Gene3D" id="3.30.70.100">
    <property type="match status" value="1"/>
</dbReference>
<dbReference type="SUPFAM" id="SSF82689">
    <property type="entry name" value="Mechanosensitive channel protein MscS (YggB), C-terminal domain"/>
    <property type="match status" value="1"/>
</dbReference>
<keyword evidence="4 7" id="KW-0812">Transmembrane</keyword>
<evidence type="ECO:0000256" key="7">
    <source>
        <dbReference type="SAM" id="Phobius"/>
    </source>
</evidence>
<dbReference type="SUPFAM" id="SSF50182">
    <property type="entry name" value="Sm-like ribonucleoproteins"/>
    <property type="match status" value="1"/>
</dbReference>
<protein>
    <submittedName>
        <fullName evidence="10">Mechanosensitive ion channel</fullName>
    </submittedName>
</protein>
<feature type="transmembrane region" description="Helical" evidence="7">
    <location>
        <begin position="431"/>
        <end position="452"/>
    </location>
</feature>
<dbReference type="InterPro" id="IPR023408">
    <property type="entry name" value="MscS_beta-dom_sf"/>
</dbReference>
<dbReference type="Gene3D" id="2.30.30.60">
    <property type="match status" value="1"/>
</dbReference>
<feature type="transmembrane region" description="Helical" evidence="7">
    <location>
        <begin position="520"/>
        <end position="542"/>
    </location>
</feature>
<dbReference type="PANTHER" id="PTHR30221:SF1">
    <property type="entry name" value="SMALL-CONDUCTANCE MECHANOSENSITIVE CHANNEL"/>
    <property type="match status" value="1"/>
</dbReference>
<evidence type="ECO:0000256" key="1">
    <source>
        <dbReference type="ARBA" id="ARBA00004651"/>
    </source>
</evidence>
<dbReference type="PANTHER" id="PTHR30221">
    <property type="entry name" value="SMALL-CONDUCTANCE MECHANOSENSITIVE CHANNEL"/>
    <property type="match status" value="1"/>
</dbReference>
<feature type="transmembrane region" description="Helical" evidence="7">
    <location>
        <begin position="370"/>
        <end position="390"/>
    </location>
</feature>
<accession>A0ABX2ASS2</accession>
<dbReference type="InterPro" id="IPR049278">
    <property type="entry name" value="MS_channel_C"/>
</dbReference>
<keyword evidence="5 7" id="KW-1133">Transmembrane helix</keyword>
<keyword evidence="11" id="KW-1185">Reference proteome</keyword>
<dbReference type="InterPro" id="IPR011066">
    <property type="entry name" value="MscS_channel_C_sf"/>
</dbReference>
<sequence>MKRLIVIIMMILVAATDINAVLKEKNLESTLSVLRIELTNYRRELSSQSMQNKHKGEVVHRQLISTLQKSNQNALMLYSQNPDYVFDMAYACHEATEQYLNFQKSQLPFRNYLLKNRQDIAGYDSLAKSLRTMSVDMLSDKAKTDRNVCLTLATNICNTLKENNDGIEEFIRIYDTTELHLKEINDYANKRYNDIQTSIFNNGGDDYFTILKNVRQKLSSTRQTVIQKYVSNSNTKSQWSSRFIFGLFGMIAIYGIVASFLNVMILRVLMPKKFRTEKFMEKRTYIIMATTTVTFALILGIVRATTAQNFIIMASDLLVEYAWLLGVVLISLLLRLKAVQMHSGFRIYSPLIIMGFLVISFRIILIPNELVNLIFPPILLICALWQWGVIRSHNKNIPQSDIAYTYISLTVFVISVILSWLGYTLASVQLLIWWIMQLTCILTITCVSRWITKYGERKNLASKPVSKTWAYKLLNGVLLPVMGVVSVMISIYWAADVFNLSDLCWKVFNYKFVNLSNLKLSMTGIATVVSLWFLFSYVCMFVKTALYDHFKSQDPNTADSRTMMAKNVIQVAVWGAWTLVSLSVLGISLSWILVITGGLSTGIGFASKDIIENIYYGISLMAGRIKVGDLIECDGVRGRVASISYTSTLLEATDGSVIAFQNSQLFTKNYKNLTRNHGFALSVIMFGIGYGSNVKEVSAMIEKAVTDMRHPLMDGSKPVRVVFVEFGDNSVNLKLFCWVDVLKQVYAESDIKECIYRTLNDNNIEIPFPQRDIFIKNIDAINK</sequence>
<feature type="transmembrane region" description="Helical" evidence="7">
    <location>
        <begin position="402"/>
        <end position="425"/>
    </location>
</feature>
<dbReference type="Proteomes" id="UP000714420">
    <property type="component" value="Unassembled WGS sequence"/>
</dbReference>
<proteinExistence type="inferred from homology"/>
<dbReference type="Pfam" id="PF21082">
    <property type="entry name" value="MS_channel_3rd"/>
    <property type="match status" value="1"/>
</dbReference>
<feature type="transmembrane region" description="Helical" evidence="7">
    <location>
        <begin position="345"/>
        <end position="364"/>
    </location>
</feature>
<dbReference type="SUPFAM" id="SSF82861">
    <property type="entry name" value="Mechanosensitive channel protein MscS (YggB), transmembrane region"/>
    <property type="match status" value="1"/>
</dbReference>
<organism evidence="10 11">
    <name type="scientific">Xylanibacter muris</name>
    <dbReference type="NCBI Taxonomy" id="2736290"/>
    <lineage>
        <taxon>Bacteria</taxon>
        <taxon>Pseudomonadati</taxon>
        <taxon>Bacteroidota</taxon>
        <taxon>Bacteroidia</taxon>
        <taxon>Bacteroidales</taxon>
        <taxon>Prevotellaceae</taxon>
        <taxon>Xylanibacter</taxon>
    </lineage>
</organism>
<dbReference type="InterPro" id="IPR006685">
    <property type="entry name" value="MscS_channel_2nd"/>
</dbReference>
<evidence type="ECO:0000313" key="11">
    <source>
        <dbReference type="Proteomes" id="UP000714420"/>
    </source>
</evidence>
<dbReference type="InterPro" id="IPR010920">
    <property type="entry name" value="LSM_dom_sf"/>
</dbReference>
<dbReference type="InterPro" id="IPR011014">
    <property type="entry name" value="MscS_channel_TM-2"/>
</dbReference>
<comment type="similarity">
    <text evidence="2">Belongs to the MscS (TC 1.A.23) family.</text>
</comment>
<gene>
    <name evidence="10" type="ORF">HPS56_11740</name>
</gene>
<comment type="subcellular location">
    <subcellularLocation>
        <location evidence="1">Cell membrane</location>
        <topology evidence="1">Multi-pass membrane protein</topology>
    </subcellularLocation>
</comment>
<evidence type="ECO:0000256" key="6">
    <source>
        <dbReference type="ARBA" id="ARBA00023136"/>
    </source>
</evidence>
<dbReference type="Gene3D" id="1.10.287.1260">
    <property type="match status" value="1"/>
</dbReference>
<comment type="caution">
    <text evidence="10">The sequence shown here is derived from an EMBL/GenBank/DDBJ whole genome shotgun (WGS) entry which is preliminary data.</text>
</comment>
<evidence type="ECO:0000256" key="2">
    <source>
        <dbReference type="ARBA" id="ARBA00008017"/>
    </source>
</evidence>
<dbReference type="Pfam" id="PF00924">
    <property type="entry name" value="MS_channel_2nd"/>
    <property type="match status" value="1"/>
</dbReference>
<evidence type="ECO:0000256" key="3">
    <source>
        <dbReference type="ARBA" id="ARBA00022475"/>
    </source>
</evidence>
<feature type="domain" description="Mechanosensitive ion channel MscS C-terminal" evidence="9">
    <location>
        <begin position="684"/>
        <end position="766"/>
    </location>
</feature>
<dbReference type="RefSeq" id="WP_172276801.1">
    <property type="nucleotide sequence ID" value="NZ_CASGMU010000007.1"/>
</dbReference>
<dbReference type="EMBL" id="JABKKF010000014">
    <property type="protein sequence ID" value="NPD92996.1"/>
    <property type="molecule type" value="Genomic_DNA"/>
</dbReference>
<reference evidence="10 11" key="1">
    <citation type="submission" date="2020-05" db="EMBL/GenBank/DDBJ databases">
        <title>Distinct polysaccharide utilization as determinants for interspecies competition between intestinal Prevotella spp.</title>
        <authorList>
            <person name="Galvez E.J.C."/>
            <person name="Iljazovic A."/>
            <person name="Strowig T."/>
        </authorList>
    </citation>
    <scope>NUCLEOTIDE SEQUENCE [LARGE SCALE GENOMIC DNA]</scope>
    <source>
        <strain evidence="10 11">PMUR</strain>
    </source>
</reference>
<name>A0ABX2ASS2_9BACT</name>
<evidence type="ECO:0000313" key="10">
    <source>
        <dbReference type="EMBL" id="NPD92996.1"/>
    </source>
</evidence>
<dbReference type="InterPro" id="IPR045275">
    <property type="entry name" value="MscS_archaea/bacteria_type"/>
</dbReference>
<feature type="domain" description="Mechanosensitive ion channel MscS" evidence="8">
    <location>
        <begin position="609"/>
        <end position="675"/>
    </location>
</feature>
<evidence type="ECO:0000259" key="8">
    <source>
        <dbReference type="Pfam" id="PF00924"/>
    </source>
</evidence>
<keyword evidence="6 7" id="KW-0472">Membrane</keyword>
<evidence type="ECO:0000256" key="4">
    <source>
        <dbReference type="ARBA" id="ARBA00022692"/>
    </source>
</evidence>
<feature type="transmembrane region" description="Helical" evidence="7">
    <location>
        <begin position="243"/>
        <end position="265"/>
    </location>
</feature>